<evidence type="ECO:0000313" key="3">
    <source>
        <dbReference type="EMBL" id="KAJ7747228.1"/>
    </source>
</evidence>
<feature type="compositionally biased region" description="Low complexity" evidence="1">
    <location>
        <begin position="159"/>
        <end position="178"/>
    </location>
</feature>
<reference evidence="3" key="1">
    <citation type="submission" date="2023-03" db="EMBL/GenBank/DDBJ databases">
        <title>Massive genome expansion in bonnet fungi (Mycena s.s.) driven by repeated elements and novel gene families across ecological guilds.</title>
        <authorList>
            <consortium name="Lawrence Berkeley National Laboratory"/>
            <person name="Harder C.B."/>
            <person name="Miyauchi S."/>
            <person name="Viragh M."/>
            <person name="Kuo A."/>
            <person name="Thoen E."/>
            <person name="Andreopoulos B."/>
            <person name="Lu D."/>
            <person name="Skrede I."/>
            <person name="Drula E."/>
            <person name="Henrissat B."/>
            <person name="Morin E."/>
            <person name="Kohler A."/>
            <person name="Barry K."/>
            <person name="LaButti K."/>
            <person name="Morin E."/>
            <person name="Salamov A."/>
            <person name="Lipzen A."/>
            <person name="Mereny Z."/>
            <person name="Hegedus B."/>
            <person name="Baldrian P."/>
            <person name="Stursova M."/>
            <person name="Weitz H."/>
            <person name="Taylor A."/>
            <person name="Grigoriev I.V."/>
            <person name="Nagy L.G."/>
            <person name="Martin F."/>
            <person name="Kauserud H."/>
        </authorList>
    </citation>
    <scope>NUCLEOTIDE SEQUENCE</scope>
    <source>
        <strain evidence="3">CBHHK182m</strain>
    </source>
</reference>
<keyword evidence="2" id="KW-0732">Signal</keyword>
<organism evidence="3 4">
    <name type="scientific">Mycena metata</name>
    <dbReference type="NCBI Taxonomy" id="1033252"/>
    <lineage>
        <taxon>Eukaryota</taxon>
        <taxon>Fungi</taxon>
        <taxon>Dikarya</taxon>
        <taxon>Basidiomycota</taxon>
        <taxon>Agaricomycotina</taxon>
        <taxon>Agaricomycetes</taxon>
        <taxon>Agaricomycetidae</taxon>
        <taxon>Agaricales</taxon>
        <taxon>Marasmiineae</taxon>
        <taxon>Mycenaceae</taxon>
        <taxon>Mycena</taxon>
    </lineage>
</organism>
<feature type="compositionally biased region" description="Polar residues" evidence="1">
    <location>
        <begin position="108"/>
        <end position="117"/>
    </location>
</feature>
<accession>A0AAD7INI1</accession>
<feature type="compositionally biased region" description="Low complexity" evidence="1">
    <location>
        <begin position="67"/>
        <end position="101"/>
    </location>
</feature>
<feature type="compositionally biased region" description="Basic and acidic residues" evidence="1">
    <location>
        <begin position="259"/>
        <end position="271"/>
    </location>
</feature>
<proteinExistence type="predicted"/>
<feature type="signal peptide" evidence="2">
    <location>
        <begin position="1"/>
        <end position="19"/>
    </location>
</feature>
<dbReference type="EMBL" id="JARKIB010000077">
    <property type="protein sequence ID" value="KAJ7747228.1"/>
    <property type="molecule type" value="Genomic_DNA"/>
</dbReference>
<feature type="chain" id="PRO_5042175889" evidence="2">
    <location>
        <begin position="20"/>
        <end position="331"/>
    </location>
</feature>
<evidence type="ECO:0000256" key="2">
    <source>
        <dbReference type="SAM" id="SignalP"/>
    </source>
</evidence>
<name>A0AAD7INI1_9AGAR</name>
<sequence length="331" mass="35162">MTSVCLSFTLCLLSQLINSSQTGSEIRPINLFSRETGVGLGLTGPLPLVEVPRSTDEFNLIPITDVAPDTPDSSSPAQSPASAEESSSSPSPTPASLSPSPVVEPPTASASNSSTVPAGTLARHTHPPPAPAATKVNAQHAGLGLGLPSALRQALQKQASPTPAASSSSSPAASPTAAKKWRLHSTVHELFSTRKFQKRALFSIPEIRPRETSAEATKSAGVVEEPRSARSTSTEQERRPSQRLRMSPAMLLAAQSILDEDKKFRRKEGLDKPSTLKKRGGVRAPTPTPTAKTMMSPVMRLASQVEQEQRNSKQKQAGAEGSSKKQYKFLF</sequence>
<gene>
    <name evidence="3" type="ORF">B0H16DRAFT_1555155</name>
</gene>
<keyword evidence="4" id="KW-1185">Reference proteome</keyword>
<dbReference type="Proteomes" id="UP001215598">
    <property type="component" value="Unassembled WGS sequence"/>
</dbReference>
<protein>
    <submittedName>
        <fullName evidence="3">Uncharacterized protein</fullName>
    </submittedName>
</protein>
<evidence type="ECO:0000256" key="1">
    <source>
        <dbReference type="SAM" id="MobiDB-lite"/>
    </source>
</evidence>
<feature type="region of interest" description="Disordered" evidence="1">
    <location>
        <begin position="205"/>
        <end position="331"/>
    </location>
</feature>
<comment type="caution">
    <text evidence="3">The sequence shown here is derived from an EMBL/GenBank/DDBJ whole genome shotgun (WGS) entry which is preliminary data.</text>
</comment>
<feature type="region of interest" description="Disordered" evidence="1">
    <location>
        <begin position="63"/>
        <end position="180"/>
    </location>
</feature>
<evidence type="ECO:0000313" key="4">
    <source>
        <dbReference type="Proteomes" id="UP001215598"/>
    </source>
</evidence>
<dbReference type="AlphaFoldDB" id="A0AAD7INI1"/>